<keyword evidence="7" id="KW-0677">Repeat</keyword>
<keyword evidence="4" id="KW-0109">Calcium transport</keyword>
<comment type="subcellular location">
    <subcellularLocation>
        <location evidence="1">Membrane</location>
        <topology evidence="1">Multi-pass membrane protein</topology>
    </subcellularLocation>
</comment>
<keyword evidence="2" id="KW-0813">Transport</keyword>
<evidence type="ECO:0000256" key="12">
    <source>
        <dbReference type="ARBA" id="ARBA00023136"/>
    </source>
</evidence>
<organism evidence="18 19">
    <name type="scientific">Globisporangium ultimum (strain ATCC 200006 / CBS 805.95 / DAOM BR144)</name>
    <name type="common">Pythium ultimum</name>
    <dbReference type="NCBI Taxonomy" id="431595"/>
    <lineage>
        <taxon>Eukaryota</taxon>
        <taxon>Sar</taxon>
        <taxon>Stramenopiles</taxon>
        <taxon>Oomycota</taxon>
        <taxon>Peronosporomycetes</taxon>
        <taxon>Pythiales</taxon>
        <taxon>Pythiaceae</taxon>
        <taxon>Globisporangium</taxon>
    </lineage>
</organism>
<feature type="transmembrane region" description="Helical" evidence="16">
    <location>
        <begin position="1435"/>
        <end position="1454"/>
    </location>
</feature>
<evidence type="ECO:0000256" key="10">
    <source>
        <dbReference type="ARBA" id="ARBA00022989"/>
    </source>
</evidence>
<feature type="transmembrane region" description="Helical" evidence="16">
    <location>
        <begin position="748"/>
        <end position="766"/>
    </location>
</feature>
<feature type="transmembrane region" description="Helical" evidence="16">
    <location>
        <begin position="262"/>
        <end position="282"/>
    </location>
</feature>
<feature type="transmembrane region" description="Helical" evidence="16">
    <location>
        <begin position="223"/>
        <end position="242"/>
    </location>
</feature>
<feature type="transmembrane region" description="Helical" evidence="16">
    <location>
        <begin position="1110"/>
        <end position="1133"/>
    </location>
</feature>
<dbReference type="HOGENOM" id="CLU_001275_0_0_1"/>
<keyword evidence="19" id="KW-1185">Reference proteome</keyword>
<evidence type="ECO:0000256" key="3">
    <source>
        <dbReference type="ARBA" id="ARBA00022553"/>
    </source>
</evidence>
<evidence type="ECO:0000256" key="4">
    <source>
        <dbReference type="ARBA" id="ARBA00022568"/>
    </source>
</evidence>
<dbReference type="InterPro" id="IPR027359">
    <property type="entry name" value="Volt_channel_dom_sf"/>
</dbReference>
<reference evidence="18" key="3">
    <citation type="submission" date="2015-02" db="UniProtKB">
        <authorList>
            <consortium name="EnsemblProtists"/>
        </authorList>
    </citation>
    <scope>IDENTIFICATION</scope>
    <source>
        <strain evidence="18">DAOM BR144</strain>
    </source>
</reference>
<dbReference type="PROSITE" id="PS50222">
    <property type="entry name" value="EF_HAND_2"/>
    <property type="match status" value="1"/>
</dbReference>
<reference evidence="19" key="1">
    <citation type="journal article" date="2010" name="Genome Biol.">
        <title>Genome sequence of the necrotrophic plant pathogen Pythium ultimum reveals original pathogenicity mechanisms and effector repertoire.</title>
        <authorList>
            <person name="Levesque C.A."/>
            <person name="Brouwer H."/>
            <person name="Cano L."/>
            <person name="Hamilton J.P."/>
            <person name="Holt C."/>
            <person name="Huitema E."/>
            <person name="Raffaele S."/>
            <person name="Robideau G.P."/>
            <person name="Thines M."/>
            <person name="Win J."/>
            <person name="Zerillo M.M."/>
            <person name="Beakes G.W."/>
            <person name="Boore J.L."/>
            <person name="Busam D."/>
            <person name="Dumas B."/>
            <person name="Ferriera S."/>
            <person name="Fuerstenberg S.I."/>
            <person name="Gachon C.M."/>
            <person name="Gaulin E."/>
            <person name="Govers F."/>
            <person name="Grenville-Briggs L."/>
            <person name="Horner N."/>
            <person name="Hostetler J."/>
            <person name="Jiang R.H."/>
            <person name="Johnson J."/>
            <person name="Krajaejun T."/>
            <person name="Lin H."/>
            <person name="Meijer H.J."/>
            <person name="Moore B."/>
            <person name="Morris P."/>
            <person name="Phuntmart V."/>
            <person name="Puiu D."/>
            <person name="Shetty J."/>
            <person name="Stajich J.E."/>
            <person name="Tripathy S."/>
            <person name="Wawra S."/>
            <person name="van West P."/>
            <person name="Whitty B.R."/>
            <person name="Coutinho P.M."/>
            <person name="Henrissat B."/>
            <person name="Martin F."/>
            <person name="Thomas P.D."/>
            <person name="Tyler B.M."/>
            <person name="De Vries R.P."/>
            <person name="Kamoun S."/>
            <person name="Yandell M."/>
            <person name="Tisserat N."/>
            <person name="Buell C.R."/>
        </authorList>
    </citation>
    <scope>NUCLEOTIDE SEQUENCE</scope>
    <source>
        <strain evidence="19">DAOM:BR144</strain>
    </source>
</reference>
<feature type="transmembrane region" description="Helical" evidence="16">
    <location>
        <begin position="778"/>
        <end position="802"/>
    </location>
</feature>
<feature type="transmembrane region" description="Helical" evidence="16">
    <location>
        <begin position="1336"/>
        <end position="1357"/>
    </location>
</feature>
<feature type="transmembrane region" description="Helical" evidence="16">
    <location>
        <begin position="1377"/>
        <end position="1397"/>
    </location>
</feature>
<keyword evidence="12 16" id="KW-0472">Membrane</keyword>
<dbReference type="GO" id="GO:0098703">
    <property type="term" value="P:calcium ion import across plasma membrane"/>
    <property type="evidence" value="ECO:0007669"/>
    <property type="project" value="TreeGrafter"/>
</dbReference>
<feature type="transmembrane region" description="Helical" evidence="16">
    <location>
        <begin position="1521"/>
        <end position="1540"/>
    </location>
</feature>
<dbReference type="InterPro" id="IPR005821">
    <property type="entry name" value="Ion_trans_dom"/>
</dbReference>
<evidence type="ECO:0000256" key="8">
    <source>
        <dbReference type="ARBA" id="ARBA00022837"/>
    </source>
</evidence>
<dbReference type="VEuPathDB" id="FungiDB:PYU1_G002859"/>
<dbReference type="eggNOG" id="KOG2301">
    <property type="taxonomic scope" value="Eukaryota"/>
</dbReference>
<feature type="transmembrane region" description="Helical" evidence="16">
    <location>
        <begin position="642"/>
        <end position="662"/>
    </location>
</feature>
<feature type="domain" description="EF-hand" evidence="17">
    <location>
        <begin position="1574"/>
        <end position="1609"/>
    </location>
</feature>
<feature type="region of interest" description="Disordered" evidence="15">
    <location>
        <begin position="904"/>
        <end position="941"/>
    </location>
</feature>
<evidence type="ECO:0000313" key="19">
    <source>
        <dbReference type="Proteomes" id="UP000019132"/>
    </source>
</evidence>
<dbReference type="Proteomes" id="UP000019132">
    <property type="component" value="Unassembled WGS sequence"/>
</dbReference>
<evidence type="ECO:0000256" key="1">
    <source>
        <dbReference type="ARBA" id="ARBA00004141"/>
    </source>
</evidence>
<keyword evidence="11" id="KW-0406">Ion transport</keyword>
<feature type="transmembrane region" description="Helical" evidence="16">
    <location>
        <begin position="1215"/>
        <end position="1234"/>
    </location>
</feature>
<evidence type="ECO:0000256" key="5">
    <source>
        <dbReference type="ARBA" id="ARBA00022673"/>
    </source>
</evidence>
<dbReference type="Gene3D" id="1.20.120.350">
    <property type="entry name" value="Voltage-gated potassium channels. Chain C"/>
    <property type="match status" value="3"/>
</dbReference>
<keyword evidence="5" id="KW-0107">Calcium channel</keyword>
<dbReference type="InterPro" id="IPR031649">
    <property type="entry name" value="GPHH_dom"/>
</dbReference>
<feature type="transmembrane region" description="Helical" evidence="16">
    <location>
        <begin position="572"/>
        <end position="591"/>
    </location>
</feature>
<name>K3WD21_GLOUD</name>
<dbReference type="GO" id="GO:0005891">
    <property type="term" value="C:voltage-gated calcium channel complex"/>
    <property type="evidence" value="ECO:0007669"/>
    <property type="project" value="TreeGrafter"/>
</dbReference>
<evidence type="ECO:0000256" key="16">
    <source>
        <dbReference type="SAM" id="Phobius"/>
    </source>
</evidence>
<dbReference type="EnsemblProtists" id="PYU1_T002862">
    <property type="protein sequence ID" value="PYU1_T002862"/>
    <property type="gene ID" value="PYU1_G002859"/>
</dbReference>
<feature type="transmembrane region" description="Helical" evidence="16">
    <location>
        <begin position="1015"/>
        <end position="1037"/>
    </location>
</feature>
<feature type="transmembrane region" description="Helical" evidence="16">
    <location>
        <begin position="611"/>
        <end position="630"/>
    </location>
</feature>
<sequence>MTDELLLDSFRDRLRDGVVRVHFHGTAGEPLRGILELQEDKVTLVWRNSHRFPRFQQRQASVNLRDVRSVREGRQTTNFIRTIKYVDTAELPQNDDRCLSLCAPSAPSSSSESDAARLVDIPAMQTFDIEFEDMKTRNIARSFFLVEASLSGTIDLCEADEIPLPRGLATRCYQLFIHPSFELLVFVSVVSNMLFIALKPFIVDDDQSIVTTKPKMTENMSPTEVILLILLTIEQLAKVIGLEGLRPLLRRKWDAFDFAVVWISWLAMIPSSSLSGFNMLSLRLFRCARMFKNWKGFHEIVETFLAALPMAGNAVLCYCYYLFLFAILGMYLFNDSLSHRCAVPVPSTLPNNGLVTALSTQIINGKEYVASFPGRFCRMDQAATDCKAPLECIAMHPPNNGYTGFHSFQASFTTVFLISLRSGFGTALDGALQASSYFSIIYFIGLMVFVSYMILSLFVGIVRGSYIAVTIHHAAKHDERAQQLQNYLKKQRIPFPLGTDIFPDVVQFVLDRWRGYRVQATDTVLQSPLFTRETDPDDAFLSRFRLRQHRMFYILEPGSAIMDKISMICESVFFEHFMNLVVFGNTILFAFEYHGMSKEYAARLYGIENFLVFVYAAEFVIICANAGGLFNYLKNPWNRLDFIILSAAFVEYFCLAASLFLYSERYARAIFVLRIFRVVRPFRIVRNKNEMVQVLDAVLASVPAFLSLCTFHVFMNSVFAVVGMNLFGGKFPVTMRSHFNTFGDSMLTLFKISCGGNTWQIFYASLQASSFGIALSYYMAYFILCVFVLLNFMLVVLLRNFAMKEDERKKTLSDIFQERMLVMQRIHHFDEYTFLQQFSDLYQSDIMYATLAGSAEKRAKIELTAAEEIKSRLLRVLPTSDFLKIKGHSRSNTNAIRANGVKYQRIDGSSSPPHSRQNHQSSTEENNSPRAEVDDEGSGAGYSSNIPRSYLRGFFSGDWITSDVSLFLFPPHSRFRLKCKRLEKETDKFIFSGIVMRTILLTVQSPEYSSLIQEFTTLCDIAFVLLLLFEFTIKVVSRGFAFTPQSYLSNRFNQLNMVALMACSLLLLLPHSTMVTLFSLSRAFGPIRVFYRVKTFRVITQAVKQSAKQIFYCVVITMFLFYSFATIGMQFFAGKFSFCNDPSVTSRLQCEGFFWSTKNGILMPRVWGNLAGMHFDNIVGAMGSVFVLVSKKGWLPVLNLAMDIVDGDHQPVQNASAYFALFFVLFIFFARFYLLKVFAGIIMNNFRCYNGTLLLTNLQLIWMHNKQSILALRPKYPLPRNKMLQKAQVFVQTRRFRLFSSCTVILHTILLAWYRSPIGREIMEDPNDDSSNNSPGVWWCHYVFSMIYALDAIMCVVSIGWKDFLMKGFTWRTTNSFTAFIMLVGPLISNSPVLLVLGMTRAFDFKHISLVFERLHSIKTVFETLLCSVRLTLKVTLLLGYVVFVFATVSMQLFSRTRWNYGLDSNINYATFPNAFSAFVKFTAGEDWYDTYIASSVGPPKCTAAGVFTLKTQRHPSDCGSAYLSSLFYNIFYILVFLVLQNLYVATMVDTFVSTSAVGENKDESIKLLGFKSDDLKLFQTIWSEFDTNALGYMHKKHLLPFLTKLDGPLGLGSHQDMLHTLMSEDTPPSATPALAAVVHRKRRETFHEIEARISELTYRLRLIQDHDLGPDLTCP</sequence>
<evidence type="ECO:0000256" key="14">
    <source>
        <dbReference type="ARBA" id="ARBA00023303"/>
    </source>
</evidence>
<dbReference type="PANTHER" id="PTHR45628:SF7">
    <property type="entry name" value="VOLTAGE-DEPENDENT CALCIUM CHANNEL TYPE A SUBUNIT ALPHA-1"/>
    <property type="match status" value="1"/>
</dbReference>
<proteinExistence type="predicted"/>
<dbReference type="Gene3D" id="1.10.238.10">
    <property type="entry name" value="EF-hand"/>
    <property type="match status" value="1"/>
</dbReference>
<evidence type="ECO:0000259" key="17">
    <source>
        <dbReference type="PROSITE" id="PS50222"/>
    </source>
</evidence>
<keyword evidence="13" id="KW-0325">Glycoprotein</keyword>
<evidence type="ECO:0000256" key="6">
    <source>
        <dbReference type="ARBA" id="ARBA00022692"/>
    </source>
</evidence>
<dbReference type="SUPFAM" id="SSF81324">
    <property type="entry name" value="Voltage-gated potassium channels"/>
    <property type="match status" value="4"/>
</dbReference>
<dbReference type="Gene3D" id="1.10.287.70">
    <property type="match status" value="4"/>
</dbReference>
<feature type="transmembrane region" description="Helical" evidence="16">
    <location>
        <begin position="303"/>
        <end position="333"/>
    </location>
</feature>
<keyword evidence="3" id="KW-0597">Phosphoprotein</keyword>
<keyword evidence="8" id="KW-0106">Calcium</keyword>
<dbReference type="Pfam" id="PF16905">
    <property type="entry name" value="GPHH"/>
    <property type="match status" value="1"/>
</dbReference>
<dbReference type="InterPro" id="IPR011993">
    <property type="entry name" value="PH-like_dom_sf"/>
</dbReference>
<evidence type="ECO:0000256" key="15">
    <source>
        <dbReference type="SAM" id="MobiDB-lite"/>
    </source>
</evidence>
<dbReference type="Gene3D" id="2.30.29.30">
    <property type="entry name" value="Pleckstrin-homology domain (PH domain)/Phosphotyrosine-binding domain (PTB)"/>
    <property type="match status" value="1"/>
</dbReference>
<feature type="compositionally biased region" description="Polar residues" evidence="15">
    <location>
        <begin position="907"/>
        <end position="929"/>
    </location>
</feature>
<keyword evidence="9" id="KW-0851">Voltage-gated channel</keyword>
<keyword evidence="14" id="KW-0407">Ion channel</keyword>
<protein>
    <recommendedName>
        <fullName evidence="17">EF-hand domain-containing protein</fullName>
    </recommendedName>
</protein>
<dbReference type="OMA" id="VESIECE"/>
<accession>K3WD21</accession>
<evidence type="ECO:0000256" key="7">
    <source>
        <dbReference type="ARBA" id="ARBA00022737"/>
    </source>
</evidence>
<feature type="transmembrane region" description="Helical" evidence="16">
    <location>
        <begin position="1057"/>
        <end position="1080"/>
    </location>
</feature>
<evidence type="ECO:0000313" key="18">
    <source>
        <dbReference type="EnsemblProtists" id="PYU1_T002862"/>
    </source>
</evidence>
<evidence type="ECO:0000256" key="13">
    <source>
        <dbReference type="ARBA" id="ARBA00023180"/>
    </source>
</evidence>
<evidence type="ECO:0000256" key="11">
    <source>
        <dbReference type="ARBA" id="ARBA00023065"/>
    </source>
</evidence>
<dbReference type="InterPro" id="IPR050599">
    <property type="entry name" value="VDCC_alpha-1_subunit"/>
</dbReference>
<feature type="transmembrane region" description="Helical" evidence="16">
    <location>
        <begin position="1296"/>
        <end position="1316"/>
    </location>
</feature>
<evidence type="ECO:0000256" key="9">
    <source>
        <dbReference type="ARBA" id="ARBA00022882"/>
    </source>
</evidence>
<feature type="transmembrane region" description="Helical" evidence="16">
    <location>
        <begin position="440"/>
        <end position="462"/>
    </location>
</feature>
<dbReference type="InterPro" id="IPR002048">
    <property type="entry name" value="EF_hand_dom"/>
</dbReference>
<feature type="transmembrane region" description="Helical" evidence="16">
    <location>
        <begin position="704"/>
        <end position="727"/>
    </location>
</feature>
<evidence type="ECO:0000256" key="2">
    <source>
        <dbReference type="ARBA" id="ARBA00022448"/>
    </source>
</evidence>
<dbReference type="GO" id="GO:0005509">
    <property type="term" value="F:calcium ion binding"/>
    <property type="evidence" value="ECO:0007669"/>
    <property type="project" value="InterPro"/>
</dbReference>
<dbReference type="Pfam" id="PF00520">
    <property type="entry name" value="Ion_trans"/>
    <property type="match status" value="4"/>
</dbReference>
<dbReference type="EMBL" id="GL376628">
    <property type="status" value="NOT_ANNOTATED_CDS"/>
    <property type="molecule type" value="Genomic_DNA"/>
</dbReference>
<keyword evidence="6 16" id="KW-0812">Transmembrane</keyword>
<dbReference type="GO" id="GO:0008331">
    <property type="term" value="F:high voltage-gated calcium channel activity"/>
    <property type="evidence" value="ECO:0007669"/>
    <property type="project" value="TreeGrafter"/>
</dbReference>
<dbReference type="STRING" id="431595.K3WD21"/>
<keyword evidence="10 16" id="KW-1133">Transmembrane helix</keyword>
<dbReference type="PANTHER" id="PTHR45628">
    <property type="entry name" value="VOLTAGE-DEPENDENT CALCIUM CHANNEL TYPE A SUBUNIT ALPHA-1"/>
    <property type="match status" value="1"/>
</dbReference>
<dbReference type="InParanoid" id="K3WD21"/>
<feature type="transmembrane region" description="Helical" evidence="16">
    <location>
        <begin position="183"/>
        <end position="202"/>
    </location>
</feature>
<reference evidence="19" key="2">
    <citation type="submission" date="2010-04" db="EMBL/GenBank/DDBJ databases">
        <authorList>
            <person name="Buell R."/>
            <person name="Hamilton J."/>
            <person name="Hostetler J."/>
        </authorList>
    </citation>
    <scope>NUCLEOTIDE SEQUENCE [LARGE SCALE GENOMIC DNA]</scope>
    <source>
        <strain evidence="19">DAOM:BR144</strain>
    </source>
</reference>